<reference evidence="3 4" key="1">
    <citation type="journal article" date="2021" name="Sci. Rep.">
        <title>The genome of the diatom Chaetoceros tenuissimus carries an ancient integrated fragment of an extant virus.</title>
        <authorList>
            <person name="Hongo Y."/>
            <person name="Kimura K."/>
            <person name="Takaki Y."/>
            <person name="Yoshida Y."/>
            <person name="Baba S."/>
            <person name="Kobayashi G."/>
            <person name="Nagasaki K."/>
            <person name="Hano T."/>
            <person name="Tomaru Y."/>
        </authorList>
    </citation>
    <scope>NUCLEOTIDE SEQUENCE [LARGE SCALE GENOMIC DNA]</scope>
    <source>
        <strain evidence="3 4">NIES-3715</strain>
    </source>
</reference>
<accession>A0AAD3CF27</accession>
<dbReference type="InterPro" id="IPR008752">
    <property type="entry name" value="Peptidase_M11"/>
</dbReference>
<gene>
    <name evidence="3" type="ORF">CTEN210_00917</name>
</gene>
<feature type="chain" id="PRO_5042175087" description="Peptidase M11 gametolysin domain-containing protein" evidence="1">
    <location>
        <begin position="23"/>
        <end position="577"/>
    </location>
</feature>
<comment type="caution">
    <text evidence="3">The sequence shown here is derived from an EMBL/GenBank/DDBJ whole genome shotgun (WGS) entry which is preliminary data.</text>
</comment>
<dbReference type="Proteomes" id="UP001054902">
    <property type="component" value="Unassembled WGS sequence"/>
</dbReference>
<dbReference type="EMBL" id="BLLK01000019">
    <property type="protein sequence ID" value="GFH44443.1"/>
    <property type="molecule type" value="Genomic_DNA"/>
</dbReference>
<organism evidence="3 4">
    <name type="scientific">Chaetoceros tenuissimus</name>
    <dbReference type="NCBI Taxonomy" id="426638"/>
    <lineage>
        <taxon>Eukaryota</taxon>
        <taxon>Sar</taxon>
        <taxon>Stramenopiles</taxon>
        <taxon>Ochrophyta</taxon>
        <taxon>Bacillariophyta</taxon>
        <taxon>Coscinodiscophyceae</taxon>
        <taxon>Chaetocerotophycidae</taxon>
        <taxon>Chaetocerotales</taxon>
        <taxon>Chaetocerotaceae</taxon>
        <taxon>Chaetoceros</taxon>
    </lineage>
</organism>
<keyword evidence="4" id="KW-1185">Reference proteome</keyword>
<evidence type="ECO:0000256" key="1">
    <source>
        <dbReference type="SAM" id="SignalP"/>
    </source>
</evidence>
<proteinExistence type="predicted"/>
<feature type="domain" description="Peptidase M11 gametolysin" evidence="2">
    <location>
        <begin position="162"/>
        <end position="318"/>
    </location>
</feature>
<sequence length="577" mass="64055">MKLLITITKLTVLSLLFSSSKARLGEQLRKTQDEVGKTIIDCTISLITGLVSRPGEAHVQESFVCISTSDDDPILLMDDPRDVLGNDFINGVSKVSLCIEGSKKQVLLKESLIDGSLNNDLRRSLASQANGVKKVLVVRVVSARNSNIKPIQSEEQLFDDIFDDNNNMAVRFDECSGGKLKMIPATGNGVNNGVLTVSIDGDFSELEHWDCLGRAKDMIPSDIIRDHTMFVCPDEIDFGTAAALAYKPGTISWYLSSYVSIPLVQFHEISHNYGHLHSGGMYGQNYTDFTCNLGMAGDFTDRGSHYCFNAPKSWAWHWYDDFHAEVDPLFNTYNSTLVGINAVRTNIADDKDVVLKISSQNEVDLYLMYQRQVDANKDIPAYGNQVVITEQKEEMQSQSYMKKALPEGYEYVQGNWGGIVGNTLTVKVCSLDSTTLPGSAHVIVFDSNHKISCPPKILSDTPDPDLDEPSLSLPLCQDAAGRIQYNDGTRNCLFVSRKNTAVRCSEGVAEACPVTCMEHSGYQCQCEERPLKKQFNIRIDGIRTRKTCQDAIDDTSLCMKNKVRIFCPIVCKVETCF</sequence>
<feature type="signal peptide" evidence="1">
    <location>
        <begin position="1"/>
        <end position="22"/>
    </location>
</feature>
<keyword evidence="1" id="KW-0732">Signal</keyword>
<dbReference type="AlphaFoldDB" id="A0AAD3CF27"/>
<evidence type="ECO:0000313" key="4">
    <source>
        <dbReference type="Proteomes" id="UP001054902"/>
    </source>
</evidence>
<name>A0AAD3CF27_9STRA</name>
<protein>
    <recommendedName>
        <fullName evidence="2">Peptidase M11 gametolysin domain-containing protein</fullName>
    </recommendedName>
</protein>
<evidence type="ECO:0000259" key="2">
    <source>
        <dbReference type="Pfam" id="PF05548"/>
    </source>
</evidence>
<evidence type="ECO:0000313" key="3">
    <source>
        <dbReference type="EMBL" id="GFH44443.1"/>
    </source>
</evidence>
<dbReference type="Pfam" id="PF05548">
    <property type="entry name" value="Peptidase_M11"/>
    <property type="match status" value="1"/>
</dbReference>